<dbReference type="Gramene" id="ONK70243">
    <property type="protein sequence ID" value="ONK70243"/>
    <property type="gene ID" value="A4U43_C05F31730"/>
</dbReference>
<keyword evidence="3" id="KW-1185">Reference proteome</keyword>
<accession>A0A5P1EXQ9</accession>
<name>A0A5P1EXQ9_ASPOF</name>
<feature type="transmembrane region" description="Helical" evidence="1">
    <location>
        <begin position="12"/>
        <end position="33"/>
    </location>
</feature>
<reference evidence="3" key="1">
    <citation type="journal article" date="2017" name="Nat. Commun.">
        <title>The asparagus genome sheds light on the origin and evolution of a young Y chromosome.</title>
        <authorList>
            <person name="Harkess A."/>
            <person name="Zhou J."/>
            <person name="Xu C."/>
            <person name="Bowers J.E."/>
            <person name="Van der Hulst R."/>
            <person name="Ayyampalayam S."/>
            <person name="Mercati F."/>
            <person name="Riccardi P."/>
            <person name="McKain M.R."/>
            <person name="Kakrana A."/>
            <person name="Tang H."/>
            <person name="Ray J."/>
            <person name="Groenendijk J."/>
            <person name="Arikit S."/>
            <person name="Mathioni S.M."/>
            <person name="Nakano M."/>
            <person name="Shan H."/>
            <person name="Telgmann-Rauber A."/>
            <person name="Kanno A."/>
            <person name="Yue Z."/>
            <person name="Chen H."/>
            <person name="Li W."/>
            <person name="Chen Y."/>
            <person name="Xu X."/>
            <person name="Zhang Y."/>
            <person name="Luo S."/>
            <person name="Chen H."/>
            <person name="Gao J."/>
            <person name="Mao Z."/>
            <person name="Pires J.C."/>
            <person name="Luo M."/>
            <person name="Kudrna D."/>
            <person name="Wing R.A."/>
            <person name="Meyers B.C."/>
            <person name="Yi K."/>
            <person name="Kong H."/>
            <person name="Lavrijsen P."/>
            <person name="Sunseri F."/>
            <person name="Falavigna A."/>
            <person name="Ye Y."/>
            <person name="Leebens-Mack J.H."/>
            <person name="Chen G."/>
        </authorList>
    </citation>
    <scope>NUCLEOTIDE SEQUENCE [LARGE SCALE GENOMIC DNA]</scope>
    <source>
        <strain evidence="3">cv. DH0086</strain>
    </source>
</reference>
<dbReference type="EMBL" id="CM007385">
    <property type="protein sequence ID" value="ONK70243.1"/>
    <property type="molecule type" value="Genomic_DNA"/>
</dbReference>
<dbReference type="AlphaFoldDB" id="A0A5P1EXQ9"/>
<dbReference type="Proteomes" id="UP000243459">
    <property type="component" value="Chromosome 5"/>
</dbReference>
<keyword evidence="1" id="KW-0472">Membrane</keyword>
<evidence type="ECO:0000313" key="2">
    <source>
        <dbReference type="EMBL" id="ONK70243.1"/>
    </source>
</evidence>
<keyword evidence="1" id="KW-0812">Transmembrane</keyword>
<evidence type="ECO:0000313" key="3">
    <source>
        <dbReference type="Proteomes" id="UP000243459"/>
    </source>
</evidence>
<proteinExistence type="predicted"/>
<protein>
    <submittedName>
        <fullName evidence="2">Uncharacterized protein</fullName>
    </submittedName>
</protein>
<sequence>MMSRAAALDLKAFTAGLGVATVYLAGTFSVNVYRGLSWHNAQSGRISANSTDYTQRKSKCWKADAIVCLDTVDFPKDVLRSMRSVLFWLLSAL</sequence>
<organism evidence="2 3">
    <name type="scientific">Asparagus officinalis</name>
    <name type="common">Garden asparagus</name>
    <dbReference type="NCBI Taxonomy" id="4686"/>
    <lineage>
        <taxon>Eukaryota</taxon>
        <taxon>Viridiplantae</taxon>
        <taxon>Streptophyta</taxon>
        <taxon>Embryophyta</taxon>
        <taxon>Tracheophyta</taxon>
        <taxon>Spermatophyta</taxon>
        <taxon>Magnoliopsida</taxon>
        <taxon>Liliopsida</taxon>
        <taxon>Asparagales</taxon>
        <taxon>Asparagaceae</taxon>
        <taxon>Asparagoideae</taxon>
        <taxon>Asparagus</taxon>
    </lineage>
</organism>
<evidence type="ECO:0000256" key="1">
    <source>
        <dbReference type="SAM" id="Phobius"/>
    </source>
</evidence>
<dbReference type="PANTHER" id="PTHR38525">
    <property type="entry name" value="OS03G0824500 PROTEIN"/>
    <property type="match status" value="1"/>
</dbReference>
<keyword evidence="1" id="KW-1133">Transmembrane helix</keyword>
<gene>
    <name evidence="2" type="ORF">A4U43_C05F31730</name>
</gene>
<dbReference type="PANTHER" id="PTHR38525:SF1">
    <property type="entry name" value="OS03G0824500 PROTEIN"/>
    <property type="match status" value="1"/>
</dbReference>